<organism evidence="8 9">
    <name type="scientific">Camelina sativa</name>
    <name type="common">False flax</name>
    <name type="synonym">Myagrum sativum</name>
    <dbReference type="NCBI Taxonomy" id="90675"/>
    <lineage>
        <taxon>Eukaryota</taxon>
        <taxon>Viridiplantae</taxon>
        <taxon>Streptophyta</taxon>
        <taxon>Embryophyta</taxon>
        <taxon>Tracheophyta</taxon>
        <taxon>Spermatophyta</taxon>
        <taxon>Magnoliopsida</taxon>
        <taxon>eudicotyledons</taxon>
        <taxon>Gunneridae</taxon>
        <taxon>Pentapetalae</taxon>
        <taxon>rosids</taxon>
        <taxon>malvids</taxon>
        <taxon>Brassicales</taxon>
        <taxon>Brassicaceae</taxon>
        <taxon>Camelineae</taxon>
        <taxon>Camelina</taxon>
    </lineage>
</organism>
<evidence type="ECO:0000256" key="3">
    <source>
        <dbReference type="ARBA" id="ARBA00022525"/>
    </source>
</evidence>
<keyword evidence="5" id="KW-0611">Plant defense</keyword>
<name>A0ABM0W2M5_CAMSA</name>
<evidence type="ECO:0000256" key="6">
    <source>
        <dbReference type="ARBA" id="ARBA00023157"/>
    </source>
</evidence>
<dbReference type="RefSeq" id="XP_010464815.1">
    <property type="nucleotide sequence ID" value="XM_010466513.2"/>
</dbReference>
<dbReference type="PRINTS" id="PR00287">
    <property type="entry name" value="THIONIN"/>
</dbReference>
<dbReference type="InterPro" id="IPR036391">
    <property type="entry name" value="Thionin-like_sf"/>
</dbReference>
<protein>
    <submittedName>
        <fullName evidence="9">Probable thionin-2.4</fullName>
    </submittedName>
</protein>
<evidence type="ECO:0000256" key="2">
    <source>
        <dbReference type="ARBA" id="ARBA00009872"/>
    </source>
</evidence>
<dbReference type="PROSITE" id="PS00271">
    <property type="entry name" value="THIONIN"/>
    <property type="match status" value="1"/>
</dbReference>
<reference evidence="8" key="1">
    <citation type="journal article" date="2014" name="Nat. Commun.">
        <title>The emerging biofuel crop Camelina sativa retains a highly undifferentiated hexaploid genome structure.</title>
        <authorList>
            <person name="Kagale S."/>
            <person name="Koh C."/>
            <person name="Nixon J."/>
            <person name="Bollina V."/>
            <person name="Clarke W.E."/>
            <person name="Tuteja R."/>
            <person name="Spillane C."/>
            <person name="Robinson S.J."/>
            <person name="Links M.G."/>
            <person name="Clarke C."/>
            <person name="Higgins E.E."/>
            <person name="Huebert T."/>
            <person name="Sharpe A.G."/>
            <person name="Parkin I.A."/>
        </authorList>
    </citation>
    <scope>NUCLEOTIDE SEQUENCE [LARGE SCALE GENOMIC DNA]</scope>
    <source>
        <strain evidence="8">cv. DH55</strain>
    </source>
</reference>
<gene>
    <name evidence="9" type="primary">LOC104745315</name>
</gene>
<reference evidence="9" key="2">
    <citation type="submission" date="2025-08" db="UniProtKB">
        <authorList>
            <consortium name="RefSeq"/>
        </authorList>
    </citation>
    <scope>IDENTIFICATION</scope>
    <source>
        <tissue evidence="9">Leaf</tissue>
    </source>
</reference>
<evidence type="ECO:0000256" key="4">
    <source>
        <dbReference type="ARBA" id="ARBA00022656"/>
    </source>
</evidence>
<dbReference type="InterPro" id="IPR001010">
    <property type="entry name" value="Thionin"/>
</dbReference>
<keyword evidence="7" id="KW-0732">Signal</keyword>
<comment type="subcellular location">
    <subcellularLocation>
        <location evidence="1">Secreted</location>
    </subcellularLocation>
</comment>
<dbReference type="Gene3D" id="3.30.1350.10">
    <property type="entry name" value="Thionin-like"/>
    <property type="match status" value="1"/>
</dbReference>
<dbReference type="Proteomes" id="UP000694864">
    <property type="component" value="Chromosome 15"/>
</dbReference>
<evidence type="ECO:0000256" key="5">
    <source>
        <dbReference type="ARBA" id="ARBA00022821"/>
    </source>
</evidence>
<proteinExistence type="inferred from homology"/>
<keyword evidence="4" id="KW-0800">Toxin</keyword>
<sequence>MEGKNLILTVLVMSLFIPQIQVDAKSCCPSSIARSIYISCRLAGSTKSFCARLGKCIFVSAKTCPDGYTNDIFENTGDVVHEYCKLGCVSSVCSALTTLGNSDGSETEAIKKCASACSTVCTKGSMNVTETA</sequence>
<dbReference type="PANTHER" id="PTHR33920:SF2">
    <property type="entry name" value="THIONIN-2.1-RELATED"/>
    <property type="match status" value="1"/>
</dbReference>
<keyword evidence="6" id="KW-1015">Disulfide bond</keyword>
<evidence type="ECO:0000313" key="8">
    <source>
        <dbReference type="Proteomes" id="UP000694864"/>
    </source>
</evidence>
<dbReference type="PANTHER" id="PTHR33920">
    <property type="entry name" value="THIONIN-2.1-RELATED"/>
    <property type="match status" value="1"/>
</dbReference>
<evidence type="ECO:0000256" key="7">
    <source>
        <dbReference type="SAM" id="SignalP"/>
    </source>
</evidence>
<evidence type="ECO:0000313" key="9">
    <source>
        <dbReference type="RefSeq" id="XP_010464815.1"/>
    </source>
</evidence>
<keyword evidence="8" id="KW-1185">Reference proteome</keyword>
<feature type="signal peptide" evidence="7">
    <location>
        <begin position="1"/>
        <end position="24"/>
    </location>
</feature>
<dbReference type="GeneID" id="104745315"/>
<accession>A0ABM0W2M5</accession>
<comment type="similarity">
    <text evidence="2">Belongs to the plant thionin (TC 1.C.44) family.</text>
</comment>
<feature type="chain" id="PRO_5045670987" evidence="7">
    <location>
        <begin position="25"/>
        <end position="132"/>
    </location>
</feature>
<keyword evidence="3" id="KW-0964">Secreted</keyword>
<dbReference type="SUPFAM" id="SSF57429">
    <property type="entry name" value="Crambin-like"/>
    <property type="match status" value="1"/>
</dbReference>
<dbReference type="Pfam" id="PF00321">
    <property type="entry name" value="Thionin"/>
    <property type="match status" value="1"/>
</dbReference>
<evidence type="ECO:0000256" key="1">
    <source>
        <dbReference type="ARBA" id="ARBA00004613"/>
    </source>
</evidence>